<name>A0AAD8N3H0_9APIA</name>
<evidence type="ECO:0000256" key="2">
    <source>
        <dbReference type="ARBA" id="ARBA00022664"/>
    </source>
</evidence>
<dbReference type="InterPro" id="IPR015943">
    <property type="entry name" value="WD40/YVTN_repeat-like_dom_sf"/>
</dbReference>
<evidence type="ECO:0000313" key="6">
    <source>
        <dbReference type="EMBL" id="KAK1393423.1"/>
    </source>
</evidence>
<feature type="domain" description="Molybdopterin oxidoreductase" evidence="5">
    <location>
        <begin position="75"/>
        <end position="148"/>
    </location>
</feature>
<evidence type="ECO:0000256" key="3">
    <source>
        <dbReference type="ARBA" id="ARBA00022737"/>
    </source>
</evidence>
<keyword evidence="3" id="KW-0677">Repeat</keyword>
<gene>
    <name evidence="6" type="ORF">POM88_012479</name>
</gene>
<dbReference type="Proteomes" id="UP001237642">
    <property type="component" value="Unassembled WGS sequence"/>
</dbReference>
<dbReference type="GO" id="GO:0032797">
    <property type="term" value="C:SMN complex"/>
    <property type="evidence" value="ECO:0007669"/>
    <property type="project" value="TreeGrafter"/>
</dbReference>
<dbReference type="Pfam" id="PF00384">
    <property type="entry name" value="Molybdopterin"/>
    <property type="match status" value="1"/>
</dbReference>
<protein>
    <recommendedName>
        <fullName evidence="5">Molybdopterin oxidoreductase domain-containing protein</fullName>
    </recommendedName>
</protein>
<dbReference type="Gene3D" id="2.130.10.10">
    <property type="entry name" value="YVTN repeat-like/Quinoprotein amine dehydrogenase"/>
    <property type="match status" value="1"/>
</dbReference>
<dbReference type="SUPFAM" id="SSF50978">
    <property type="entry name" value="WD40 repeat-like"/>
    <property type="match status" value="1"/>
</dbReference>
<keyword evidence="2" id="KW-0507">mRNA processing</keyword>
<evidence type="ECO:0000256" key="4">
    <source>
        <dbReference type="ARBA" id="ARBA00023187"/>
    </source>
</evidence>
<evidence type="ECO:0000259" key="5">
    <source>
        <dbReference type="Pfam" id="PF00384"/>
    </source>
</evidence>
<dbReference type="InterPro" id="IPR006656">
    <property type="entry name" value="Mopterin_OxRdtase"/>
</dbReference>
<keyword evidence="7" id="KW-1185">Reference proteome</keyword>
<comment type="caution">
    <text evidence="6">The sequence shown here is derived from an EMBL/GenBank/DDBJ whole genome shotgun (WGS) entry which is preliminary data.</text>
</comment>
<dbReference type="InterPro" id="IPR036322">
    <property type="entry name" value="WD40_repeat_dom_sf"/>
</dbReference>
<dbReference type="GO" id="GO:0000387">
    <property type="term" value="P:spliceosomal snRNP assembly"/>
    <property type="evidence" value="ECO:0007669"/>
    <property type="project" value="TreeGrafter"/>
</dbReference>
<accession>A0AAD8N3H0</accession>
<sequence length="278" mass="30431">MKTDQGRSADKTQINIMEALDYTNPSLLVNPSAIDVTGQVFSSFGTVLKIAMFDKNGGIQTLVQYVILRDFFLNAYAATCNLVSYGSNNVWCEGNGLNVNADLRSGYILNSGISGLENADVFLLVGTQLSLNKMSNNRALERVVITYVSQSSSTCKQIGYLPVPNARGLFDIEVINADSVIGDCFIYVVIFLVLFAFKDSVILSSLPLDLYQISTFFSQTILSSCSDSGGVWLWDVRSDKIVRTLETKSSVTSTEVSQDGRYITTADGSTVKFWDANQ</sequence>
<dbReference type="Gene3D" id="3.30.70.330">
    <property type="match status" value="1"/>
</dbReference>
<dbReference type="GO" id="GO:0003723">
    <property type="term" value="F:RNA binding"/>
    <property type="evidence" value="ECO:0007669"/>
    <property type="project" value="TreeGrafter"/>
</dbReference>
<reference evidence="6" key="2">
    <citation type="submission" date="2023-05" db="EMBL/GenBank/DDBJ databases">
        <authorList>
            <person name="Schelkunov M.I."/>
        </authorList>
    </citation>
    <scope>NUCLEOTIDE SEQUENCE</scope>
    <source>
        <strain evidence="6">Hsosn_3</strain>
        <tissue evidence="6">Leaf</tissue>
    </source>
</reference>
<proteinExistence type="predicted"/>
<organism evidence="6 7">
    <name type="scientific">Heracleum sosnowskyi</name>
    <dbReference type="NCBI Taxonomy" id="360622"/>
    <lineage>
        <taxon>Eukaryota</taxon>
        <taxon>Viridiplantae</taxon>
        <taxon>Streptophyta</taxon>
        <taxon>Embryophyta</taxon>
        <taxon>Tracheophyta</taxon>
        <taxon>Spermatophyta</taxon>
        <taxon>Magnoliopsida</taxon>
        <taxon>eudicotyledons</taxon>
        <taxon>Gunneridae</taxon>
        <taxon>Pentapetalae</taxon>
        <taxon>asterids</taxon>
        <taxon>campanulids</taxon>
        <taxon>Apiales</taxon>
        <taxon>Apiaceae</taxon>
        <taxon>Apioideae</taxon>
        <taxon>apioid superclade</taxon>
        <taxon>Tordylieae</taxon>
        <taxon>Tordyliinae</taxon>
        <taxon>Heracleum</taxon>
    </lineage>
</organism>
<dbReference type="PANTHER" id="PTHR19877">
    <property type="entry name" value="EUKARYOTIC TRANSLATION INITIATION FACTOR 3 SUBUNIT I"/>
    <property type="match status" value="1"/>
</dbReference>
<keyword evidence="4" id="KW-0508">mRNA splicing</keyword>
<keyword evidence="1" id="KW-0853">WD repeat</keyword>
<evidence type="ECO:0000256" key="1">
    <source>
        <dbReference type="ARBA" id="ARBA00022574"/>
    </source>
</evidence>
<dbReference type="AlphaFoldDB" id="A0AAD8N3H0"/>
<dbReference type="GO" id="GO:0016491">
    <property type="term" value="F:oxidoreductase activity"/>
    <property type="evidence" value="ECO:0007669"/>
    <property type="project" value="InterPro"/>
</dbReference>
<reference evidence="6" key="1">
    <citation type="submission" date="2023-02" db="EMBL/GenBank/DDBJ databases">
        <title>Genome of toxic invasive species Heracleum sosnowskyi carries increased number of genes despite the absence of recent whole-genome duplications.</title>
        <authorList>
            <person name="Schelkunov M."/>
            <person name="Shtratnikova V."/>
            <person name="Makarenko M."/>
            <person name="Klepikova A."/>
            <person name="Omelchenko D."/>
            <person name="Novikova G."/>
            <person name="Obukhova E."/>
            <person name="Bogdanov V."/>
            <person name="Penin A."/>
            <person name="Logacheva M."/>
        </authorList>
    </citation>
    <scope>NUCLEOTIDE SEQUENCE</scope>
    <source>
        <strain evidence="6">Hsosn_3</strain>
        <tissue evidence="6">Leaf</tissue>
    </source>
</reference>
<dbReference type="InterPro" id="IPR012677">
    <property type="entry name" value="Nucleotide-bd_a/b_plait_sf"/>
</dbReference>
<dbReference type="PANTHER" id="PTHR19877:SF13">
    <property type="entry name" value="SERINE-THREONINE KINASE RECEPTOR-ASSOCIATED PROTEIN"/>
    <property type="match status" value="1"/>
</dbReference>
<evidence type="ECO:0000313" key="7">
    <source>
        <dbReference type="Proteomes" id="UP001237642"/>
    </source>
</evidence>
<dbReference type="EMBL" id="JAUIZM010000003">
    <property type="protein sequence ID" value="KAK1393423.1"/>
    <property type="molecule type" value="Genomic_DNA"/>
</dbReference>